<dbReference type="Pfam" id="PF04116">
    <property type="entry name" value="FA_hydroxylase"/>
    <property type="match status" value="1"/>
</dbReference>
<protein>
    <submittedName>
        <fullName evidence="7">Possible sterol desaturase</fullName>
    </submittedName>
</protein>
<dbReference type="KEGG" id="pect:BN1012_Phect1943"/>
<evidence type="ECO:0000256" key="1">
    <source>
        <dbReference type="ARBA" id="ARBA00004370"/>
    </source>
</evidence>
<dbReference type="GO" id="GO:0016020">
    <property type="term" value="C:membrane"/>
    <property type="evidence" value="ECO:0007669"/>
    <property type="project" value="UniProtKB-SubCell"/>
</dbReference>
<evidence type="ECO:0000256" key="2">
    <source>
        <dbReference type="ARBA" id="ARBA00022692"/>
    </source>
</evidence>
<proteinExistence type="predicted"/>
<gene>
    <name evidence="7" type="ORF">BN1012_Phect1943</name>
</gene>
<feature type="transmembrane region" description="Helical" evidence="5">
    <location>
        <begin position="86"/>
        <end position="105"/>
    </location>
</feature>
<evidence type="ECO:0000256" key="4">
    <source>
        <dbReference type="ARBA" id="ARBA00023136"/>
    </source>
</evidence>
<evidence type="ECO:0000313" key="7">
    <source>
        <dbReference type="EMBL" id="CDO60156.1"/>
    </source>
</evidence>
<sequence>MEQFFTSNEGAIRLAAFAGLLTLFILAEALWPRRDRTLGRLQRWTTNGLMTILNTVALRVAVPVLAVGAAGFAQRMDIGLLNLLDVAPWVTVLAAIIILDAAIYAQHLVFHHVPVLWRIHRVHHVDRDIDVTTALRFHPVEILLSMAIKIALVVALGAPPAAVIIFEVLLNGTAMFNHANLRLPVGVDRVLRWLIVTPDMHRVHHSVRVPETNSNFGFNLSLWDRLFGTYKDQPEDGHTSMTIGLSEFQDDRPARLGFSLWLPFSKRP</sequence>
<dbReference type="PATRIC" id="fig|1458461.3.peg.1949"/>
<dbReference type="OrthoDB" id="9770329at2"/>
<reference evidence="7 8" key="1">
    <citation type="journal article" date="2014" name="Front. Genet.">
        <title>Genome and metabolic network of "Candidatus Phaeomarinobacter ectocarpi" Ec32, a new candidate genus of Alphaproteobacteria frequently associated with brown algae.</title>
        <authorList>
            <person name="Dittami S.M."/>
            <person name="Barbeyron T."/>
            <person name="Boyen C."/>
            <person name="Cambefort J."/>
            <person name="Collet G."/>
            <person name="Delage L."/>
            <person name="Gobet A."/>
            <person name="Groisillier A."/>
            <person name="Leblanc C."/>
            <person name="Michel G."/>
            <person name="Scornet D."/>
            <person name="Siegel A."/>
            <person name="Tapia J.E."/>
            <person name="Tonon T."/>
        </authorList>
    </citation>
    <scope>NUCLEOTIDE SEQUENCE [LARGE SCALE GENOMIC DNA]</scope>
    <source>
        <strain evidence="7 8">Ec32</strain>
    </source>
</reference>
<keyword evidence="8" id="KW-1185">Reference proteome</keyword>
<dbReference type="RefSeq" id="WP_043948262.1">
    <property type="nucleotide sequence ID" value="NZ_HG966617.1"/>
</dbReference>
<dbReference type="GO" id="GO:0005506">
    <property type="term" value="F:iron ion binding"/>
    <property type="evidence" value="ECO:0007669"/>
    <property type="project" value="InterPro"/>
</dbReference>
<feature type="transmembrane region" description="Helical" evidence="5">
    <location>
        <begin position="12"/>
        <end position="31"/>
    </location>
</feature>
<dbReference type="HOGENOM" id="CLU_033631_0_1_5"/>
<dbReference type="GO" id="GO:0008610">
    <property type="term" value="P:lipid biosynthetic process"/>
    <property type="evidence" value="ECO:0007669"/>
    <property type="project" value="InterPro"/>
</dbReference>
<dbReference type="PANTHER" id="PTHR11863">
    <property type="entry name" value="STEROL DESATURASE"/>
    <property type="match status" value="1"/>
</dbReference>
<organism evidence="7 8">
    <name type="scientific">Candidatus Phaeomarinibacter ectocarpi</name>
    <dbReference type="NCBI Taxonomy" id="1458461"/>
    <lineage>
        <taxon>Bacteria</taxon>
        <taxon>Pseudomonadati</taxon>
        <taxon>Pseudomonadota</taxon>
        <taxon>Alphaproteobacteria</taxon>
        <taxon>Hyphomicrobiales</taxon>
        <taxon>Parvibaculaceae</taxon>
        <taxon>Candidatus Phaeomarinibacter</taxon>
    </lineage>
</organism>
<dbReference type="GO" id="GO:0016491">
    <property type="term" value="F:oxidoreductase activity"/>
    <property type="evidence" value="ECO:0007669"/>
    <property type="project" value="InterPro"/>
</dbReference>
<dbReference type="InterPro" id="IPR006694">
    <property type="entry name" value="Fatty_acid_hydroxylase"/>
</dbReference>
<evidence type="ECO:0000313" key="8">
    <source>
        <dbReference type="Proteomes" id="UP000032160"/>
    </source>
</evidence>
<feature type="transmembrane region" description="Helical" evidence="5">
    <location>
        <begin position="146"/>
        <end position="170"/>
    </location>
</feature>
<evidence type="ECO:0000259" key="6">
    <source>
        <dbReference type="Pfam" id="PF04116"/>
    </source>
</evidence>
<dbReference type="STRING" id="1458461.BN1012_Phect1943"/>
<feature type="transmembrane region" description="Helical" evidence="5">
    <location>
        <begin position="52"/>
        <end position="74"/>
    </location>
</feature>
<name>X5MNJ0_9HYPH</name>
<feature type="domain" description="Fatty acid hydroxylase" evidence="6">
    <location>
        <begin position="93"/>
        <end position="229"/>
    </location>
</feature>
<dbReference type="AlphaFoldDB" id="X5MNJ0"/>
<dbReference type="EMBL" id="HG966617">
    <property type="protein sequence ID" value="CDO60156.1"/>
    <property type="molecule type" value="Genomic_DNA"/>
</dbReference>
<accession>X5MNJ0</accession>
<dbReference type="InterPro" id="IPR050307">
    <property type="entry name" value="Sterol_Desaturase_Related"/>
</dbReference>
<comment type="subcellular location">
    <subcellularLocation>
        <location evidence="1">Membrane</location>
    </subcellularLocation>
</comment>
<keyword evidence="2 5" id="KW-0812">Transmembrane</keyword>
<dbReference type="Proteomes" id="UP000032160">
    <property type="component" value="Chromosome I"/>
</dbReference>
<keyword evidence="3 5" id="KW-1133">Transmembrane helix</keyword>
<evidence type="ECO:0000256" key="3">
    <source>
        <dbReference type="ARBA" id="ARBA00022989"/>
    </source>
</evidence>
<keyword evidence="4 5" id="KW-0472">Membrane</keyword>
<evidence type="ECO:0000256" key="5">
    <source>
        <dbReference type="SAM" id="Phobius"/>
    </source>
</evidence>